<keyword evidence="9 14" id="KW-1133">Transmembrane helix</keyword>
<dbReference type="AlphaFoldDB" id="A0A1W6N446"/>
<evidence type="ECO:0000256" key="5">
    <source>
        <dbReference type="ARBA" id="ARBA00022475"/>
    </source>
</evidence>
<dbReference type="CDD" id="cd06550">
    <property type="entry name" value="TM_ABC_iron-siderophores_like"/>
    <property type="match status" value="1"/>
</dbReference>
<comment type="subcellular location">
    <subcellularLocation>
        <location evidence="2 13">Cell membrane</location>
        <topology evidence="2 13">Multi-pass membrane protein</topology>
    </subcellularLocation>
</comment>
<keyword evidence="5" id="KW-1003">Cell membrane</keyword>
<dbReference type="GO" id="GO:0006829">
    <property type="term" value="P:zinc ion transport"/>
    <property type="evidence" value="ECO:0007669"/>
    <property type="project" value="UniProtKB-KW"/>
</dbReference>
<feature type="transmembrane region" description="Helical" evidence="14">
    <location>
        <begin position="127"/>
        <end position="145"/>
    </location>
</feature>
<comment type="similarity">
    <text evidence="3 13">Belongs to the ABC-3 integral membrane protein family.</text>
</comment>
<feature type="transmembrane region" description="Helical" evidence="14">
    <location>
        <begin position="86"/>
        <end position="107"/>
    </location>
</feature>
<feature type="transmembrane region" description="Helical" evidence="14">
    <location>
        <begin position="43"/>
        <end position="74"/>
    </location>
</feature>
<keyword evidence="7" id="KW-0862">Zinc</keyword>
<evidence type="ECO:0000256" key="3">
    <source>
        <dbReference type="ARBA" id="ARBA00008034"/>
    </source>
</evidence>
<evidence type="ECO:0000256" key="7">
    <source>
        <dbReference type="ARBA" id="ARBA00022833"/>
    </source>
</evidence>
<feature type="transmembrane region" description="Helical" evidence="14">
    <location>
        <begin position="214"/>
        <end position="235"/>
    </location>
</feature>
<keyword evidence="16" id="KW-1185">Reference proteome</keyword>
<evidence type="ECO:0000313" key="15">
    <source>
        <dbReference type="EMBL" id="ARN84625.1"/>
    </source>
</evidence>
<dbReference type="Proteomes" id="UP000237351">
    <property type="component" value="Chromosome"/>
</dbReference>
<dbReference type="Gene3D" id="1.10.3470.10">
    <property type="entry name" value="ABC transporter involved in vitamin B12 uptake, BtuC"/>
    <property type="match status" value="1"/>
</dbReference>
<dbReference type="Pfam" id="PF00950">
    <property type="entry name" value="ABC-3"/>
    <property type="match status" value="1"/>
</dbReference>
<dbReference type="PANTHER" id="PTHR30477">
    <property type="entry name" value="ABC-TRANSPORTER METAL-BINDING PROTEIN"/>
    <property type="match status" value="1"/>
</dbReference>
<evidence type="ECO:0000256" key="4">
    <source>
        <dbReference type="ARBA" id="ARBA00022448"/>
    </source>
</evidence>
<evidence type="ECO:0000256" key="11">
    <source>
        <dbReference type="ARBA" id="ARBA00023136"/>
    </source>
</evidence>
<dbReference type="EMBL" id="CP008743">
    <property type="protein sequence ID" value="ARN84625.1"/>
    <property type="molecule type" value="Genomic_DNA"/>
</dbReference>
<gene>
    <name evidence="15" type="ORF">GQ61_04095</name>
</gene>
<name>A0A1W6N446_9PROT</name>
<dbReference type="KEGG" id="naf:GQ61_04095"/>
<sequence length="262" mass="28099">MDMLVIKALIAGGLIALMAGPLGSLVLWRRLAFFGDTLSHASLLGVVIGLIIGILPVFGIFLSSFVVALLLLLVLHQKSLSKDTTLALISQGALAIGLLSIFLYKQARLTLMDYLFGDILAITNQDLVIMVIGVILTLTVLSLYWHKLLATTLSPDLAAVDGINVRFIQGIFLFLLAFSVALSIKIVGVLLMSSLLIFPAATARLYAKTPEQMVIGAALFGISFIMLGISASFFFETPTSPSIVVCGLIVFLSSWSLLSLKR</sequence>
<keyword evidence="4 13" id="KW-0813">Transport</keyword>
<dbReference type="SUPFAM" id="SSF81345">
    <property type="entry name" value="ABC transporter involved in vitamin B12 uptake, BtuC"/>
    <property type="match status" value="1"/>
</dbReference>
<organism evidence="15 16">
    <name type="scientific">Candidatus Nucleicultrix amoebiphila FS5</name>
    <dbReference type="NCBI Taxonomy" id="1414854"/>
    <lineage>
        <taxon>Bacteria</taxon>
        <taxon>Pseudomonadati</taxon>
        <taxon>Pseudomonadota</taxon>
        <taxon>Alphaproteobacteria</taxon>
        <taxon>Holosporales</taxon>
        <taxon>Candidatus Nucleicultricaceae</taxon>
        <taxon>Candidatus Nucleicultrix</taxon>
    </lineage>
</organism>
<evidence type="ECO:0000256" key="8">
    <source>
        <dbReference type="ARBA" id="ARBA00022906"/>
    </source>
</evidence>
<dbReference type="GO" id="GO:0055085">
    <property type="term" value="P:transmembrane transport"/>
    <property type="evidence" value="ECO:0007669"/>
    <property type="project" value="InterPro"/>
</dbReference>
<keyword evidence="6 13" id="KW-0812">Transmembrane</keyword>
<evidence type="ECO:0000313" key="16">
    <source>
        <dbReference type="Proteomes" id="UP000237351"/>
    </source>
</evidence>
<evidence type="ECO:0000256" key="10">
    <source>
        <dbReference type="ARBA" id="ARBA00023065"/>
    </source>
</evidence>
<dbReference type="STRING" id="1414854.GQ61_04095"/>
<proteinExistence type="inferred from homology"/>
<evidence type="ECO:0000256" key="6">
    <source>
        <dbReference type="ARBA" id="ARBA00022692"/>
    </source>
</evidence>
<evidence type="ECO:0000256" key="9">
    <source>
        <dbReference type="ARBA" id="ARBA00022989"/>
    </source>
</evidence>
<protein>
    <recommendedName>
        <fullName evidence="12">High-affinity zinc uptake system membrane protein ZnuB</fullName>
    </recommendedName>
</protein>
<dbReference type="GO" id="GO:0043190">
    <property type="term" value="C:ATP-binding cassette (ABC) transporter complex"/>
    <property type="evidence" value="ECO:0007669"/>
    <property type="project" value="InterPro"/>
</dbReference>
<comment type="function">
    <text evidence="1">Involved in the high-affinity zinc uptake transport system.</text>
</comment>
<keyword evidence="10" id="KW-0406">Ion transport</keyword>
<dbReference type="GO" id="GO:0010043">
    <property type="term" value="P:response to zinc ion"/>
    <property type="evidence" value="ECO:0007669"/>
    <property type="project" value="TreeGrafter"/>
</dbReference>
<evidence type="ECO:0000256" key="12">
    <source>
        <dbReference type="ARBA" id="ARBA00040080"/>
    </source>
</evidence>
<evidence type="ECO:0000256" key="13">
    <source>
        <dbReference type="RuleBase" id="RU003943"/>
    </source>
</evidence>
<keyword evidence="11 14" id="KW-0472">Membrane</keyword>
<keyword evidence="8" id="KW-0864">Zinc transport</keyword>
<dbReference type="OrthoDB" id="9783937at2"/>
<dbReference type="RefSeq" id="WP_085784077.1">
    <property type="nucleotide sequence ID" value="NZ_CP008743.1"/>
</dbReference>
<evidence type="ECO:0000256" key="2">
    <source>
        <dbReference type="ARBA" id="ARBA00004651"/>
    </source>
</evidence>
<reference evidence="15 16" key="1">
    <citation type="submission" date="2014-06" db="EMBL/GenBank/DDBJ databases">
        <title>The genome of the endonuclear symbiont Nucleicultrix amoebiphila.</title>
        <authorList>
            <person name="Schulz F."/>
            <person name="Horn M."/>
        </authorList>
    </citation>
    <scope>NUCLEOTIDE SEQUENCE [LARGE SCALE GENOMIC DNA]</scope>
    <source>
        <strain evidence="15 16">FS5</strain>
    </source>
</reference>
<dbReference type="InterPro" id="IPR037294">
    <property type="entry name" value="ABC_BtuC-like"/>
</dbReference>
<feature type="transmembrane region" description="Helical" evidence="14">
    <location>
        <begin position="241"/>
        <end position="260"/>
    </location>
</feature>
<evidence type="ECO:0000256" key="14">
    <source>
        <dbReference type="SAM" id="Phobius"/>
    </source>
</evidence>
<accession>A0A1W6N446</accession>
<dbReference type="PANTHER" id="PTHR30477:SF23">
    <property type="entry name" value="HIGH-AFFINITY ZINC UPTAKE SYSTEM MEMBRANE PROTEIN ZNUB"/>
    <property type="match status" value="1"/>
</dbReference>
<dbReference type="InterPro" id="IPR001626">
    <property type="entry name" value="ABC_TroCD"/>
</dbReference>
<evidence type="ECO:0000256" key="1">
    <source>
        <dbReference type="ARBA" id="ARBA00002313"/>
    </source>
</evidence>